<sequence length="413" mass="45270">MAKNKSGEAAVKGDEMVTEGVDKVEEKANNLLTSEQKLEDGSLVYSRANEDEGGGLGIGIFSDEARPSLEELMGESEEVVEEKGEVTAEEGEVKAEEKAEVVVEEKKAEVKADVKKADTEEKVVPLTALHEERENRKRLASELTLTREELRDLRKEFTLLKSESLPRKGEEKAEEKEDEVIASFTKKAEELEDLVEDNPVNASKEMLKLIKSIPGMLKKSAEIEKVEAGKVAETTAEDKGRLNTIISEGMGLMEELVPGITDLKESDVNKNLTVFAKEVGITADFLQEVTNPGTVITTVDGNSRYIGKDAAYFVSVLDRAFKAKDPGVATEEMKAVILKENEEGWKKAIREEVTKEIVAKIGKGEKIDIGAININELPGESDADTELIGSRVLSEEEVAALNPAQKRKYLGGF</sequence>
<keyword evidence="1" id="KW-0175">Coiled coil</keyword>
<dbReference type="EMBL" id="MT141194">
    <property type="protein sequence ID" value="QJA56003.1"/>
    <property type="molecule type" value="Genomic_DNA"/>
</dbReference>
<evidence type="ECO:0000256" key="2">
    <source>
        <dbReference type="SAM" id="MobiDB-lite"/>
    </source>
</evidence>
<proteinExistence type="predicted"/>
<gene>
    <name evidence="3" type="ORF">MM415B01944_0008</name>
</gene>
<evidence type="ECO:0000313" key="3">
    <source>
        <dbReference type="EMBL" id="QJA56003.1"/>
    </source>
</evidence>
<reference evidence="3" key="1">
    <citation type="submission" date="2020-03" db="EMBL/GenBank/DDBJ databases">
        <title>The deep terrestrial virosphere.</title>
        <authorList>
            <person name="Holmfeldt K."/>
            <person name="Nilsson E."/>
            <person name="Simone D."/>
            <person name="Lopez-Fernandez M."/>
            <person name="Wu X."/>
            <person name="de Brujin I."/>
            <person name="Lundin D."/>
            <person name="Andersson A."/>
            <person name="Bertilsson S."/>
            <person name="Dopson M."/>
        </authorList>
    </citation>
    <scope>NUCLEOTIDE SEQUENCE</scope>
    <source>
        <strain evidence="3">MM415B01944</strain>
    </source>
</reference>
<evidence type="ECO:0000256" key="1">
    <source>
        <dbReference type="SAM" id="Coils"/>
    </source>
</evidence>
<protein>
    <submittedName>
        <fullName evidence="3">Uncharacterized protein</fullName>
    </submittedName>
</protein>
<feature type="coiled-coil region" evidence="1">
    <location>
        <begin position="129"/>
        <end position="163"/>
    </location>
</feature>
<organism evidence="3">
    <name type="scientific">viral metagenome</name>
    <dbReference type="NCBI Taxonomy" id="1070528"/>
    <lineage>
        <taxon>unclassified sequences</taxon>
        <taxon>metagenomes</taxon>
        <taxon>organismal metagenomes</taxon>
    </lineage>
</organism>
<accession>A0A6M3IF80</accession>
<name>A0A6M3IF80_9ZZZZ</name>
<dbReference type="AlphaFoldDB" id="A0A6M3IF80"/>
<feature type="compositionally biased region" description="Basic and acidic residues" evidence="2">
    <location>
        <begin position="81"/>
        <end position="96"/>
    </location>
</feature>
<feature type="region of interest" description="Disordered" evidence="2">
    <location>
        <begin position="74"/>
        <end position="96"/>
    </location>
</feature>